<name>A0ABM1YVB4_AEDAL</name>
<feature type="domain" description="BPTI/Kunitz inhibitor" evidence="7">
    <location>
        <begin position="2300"/>
        <end position="2352"/>
    </location>
</feature>
<dbReference type="Gene3D" id="2.20.100.10">
    <property type="entry name" value="Thrombospondin type-1 (TSP1) repeat"/>
    <property type="match status" value="8"/>
</dbReference>
<feature type="compositionally biased region" description="Low complexity" evidence="6">
    <location>
        <begin position="1483"/>
        <end position="1597"/>
    </location>
</feature>
<dbReference type="SUPFAM" id="SSF48726">
    <property type="entry name" value="Immunoglobulin"/>
    <property type="match status" value="3"/>
</dbReference>
<feature type="compositionally biased region" description="Low complexity" evidence="6">
    <location>
        <begin position="1307"/>
        <end position="1324"/>
    </location>
</feature>
<dbReference type="InterPro" id="IPR007110">
    <property type="entry name" value="Ig-like_dom"/>
</dbReference>
<dbReference type="InterPro" id="IPR013783">
    <property type="entry name" value="Ig-like_fold"/>
</dbReference>
<keyword evidence="3" id="KW-0732">Signal</keyword>
<dbReference type="RefSeq" id="XP_062703195.1">
    <property type="nucleotide sequence ID" value="XM_062847211.1"/>
</dbReference>
<dbReference type="Gene3D" id="2.60.120.830">
    <property type="match status" value="2"/>
</dbReference>
<feature type="compositionally biased region" description="Basic and acidic residues" evidence="6">
    <location>
        <begin position="2418"/>
        <end position="2428"/>
    </location>
</feature>
<dbReference type="InterPro" id="IPR000884">
    <property type="entry name" value="TSP1_rpt"/>
</dbReference>
<feature type="domain" description="BPTI/Kunitz inhibitor" evidence="7">
    <location>
        <begin position="2045"/>
        <end position="2095"/>
    </location>
</feature>
<dbReference type="InterPro" id="IPR036645">
    <property type="entry name" value="Elafin-like_sf"/>
</dbReference>
<dbReference type="InterPro" id="IPR036880">
    <property type="entry name" value="Kunitz_BPTI_sf"/>
</dbReference>
<feature type="domain" description="BPTI/Kunitz inhibitor" evidence="7">
    <location>
        <begin position="2359"/>
        <end position="2409"/>
    </location>
</feature>
<evidence type="ECO:0000256" key="1">
    <source>
        <dbReference type="ARBA" id="ARBA00004613"/>
    </source>
</evidence>
<feature type="domain" description="Ig-like" evidence="8">
    <location>
        <begin position="2927"/>
        <end position="3018"/>
    </location>
</feature>
<evidence type="ECO:0000259" key="8">
    <source>
        <dbReference type="PROSITE" id="PS50835"/>
    </source>
</evidence>
<dbReference type="GeneID" id="109411053"/>
<organism evidence="11 12">
    <name type="scientific">Aedes albopictus</name>
    <name type="common">Asian tiger mosquito</name>
    <name type="synonym">Stegomyia albopicta</name>
    <dbReference type="NCBI Taxonomy" id="7160"/>
    <lineage>
        <taxon>Eukaryota</taxon>
        <taxon>Metazoa</taxon>
        <taxon>Ecdysozoa</taxon>
        <taxon>Arthropoda</taxon>
        <taxon>Hexapoda</taxon>
        <taxon>Insecta</taxon>
        <taxon>Pterygota</taxon>
        <taxon>Neoptera</taxon>
        <taxon>Endopterygota</taxon>
        <taxon>Diptera</taxon>
        <taxon>Nematocera</taxon>
        <taxon>Culicoidea</taxon>
        <taxon>Culicidae</taxon>
        <taxon>Culicinae</taxon>
        <taxon>Aedini</taxon>
        <taxon>Aedes</taxon>
        <taxon>Stegomyia</taxon>
    </lineage>
</organism>
<feature type="domain" description="BPTI/Kunitz inhibitor" evidence="7">
    <location>
        <begin position="1986"/>
        <end position="2036"/>
    </location>
</feature>
<dbReference type="CDD" id="cd00199">
    <property type="entry name" value="WAP"/>
    <property type="match status" value="1"/>
</dbReference>
<feature type="domain" description="WAP" evidence="10">
    <location>
        <begin position="2625"/>
        <end position="2670"/>
    </location>
</feature>
<dbReference type="InterPro" id="IPR008197">
    <property type="entry name" value="WAP_dom"/>
</dbReference>
<evidence type="ECO:0000256" key="5">
    <source>
        <dbReference type="ARBA" id="ARBA00023157"/>
    </source>
</evidence>
<evidence type="ECO:0000259" key="10">
    <source>
        <dbReference type="PROSITE" id="PS51390"/>
    </source>
</evidence>
<dbReference type="InterPro" id="IPR013098">
    <property type="entry name" value="Ig_I-set"/>
</dbReference>
<keyword evidence="5" id="KW-1015">Disulfide bond</keyword>
<dbReference type="InterPro" id="IPR036179">
    <property type="entry name" value="Ig-like_dom_sf"/>
</dbReference>
<dbReference type="InterPro" id="IPR010909">
    <property type="entry name" value="PLAC"/>
</dbReference>
<evidence type="ECO:0008006" key="13">
    <source>
        <dbReference type="Google" id="ProtNLM"/>
    </source>
</evidence>
<dbReference type="PRINTS" id="PR01857">
    <property type="entry name" value="ADAMTSFAMILY"/>
</dbReference>
<dbReference type="Pfam" id="PF00090">
    <property type="entry name" value="TSP_1"/>
    <property type="match status" value="2"/>
</dbReference>
<feature type="region of interest" description="Disordered" evidence="6">
    <location>
        <begin position="1193"/>
        <end position="1222"/>
    </location>
</feature>
<evidence type="ECO:0000259" key="7">
    <source>
        <dbReference type="PROSITE" id="PS50279"/>
    </source>
</evidence>
<dbReference type="CDD" id="cd00109">
    <property type="entry name" value="Kunitz-type"/>
    <property type="match status" value="6"/>
</dbReference>
<dbReference type="PROSITE" id="PS50092">
    <property type="entry name" value="TSP1"/>
    <property type="match status" value="8"/>
</dbReference>
<accession>A0ABM1YVB4</accession>
<feature type="domain" description="Ig-like" evidence="8">
    <location>
        <begin position="2784"/>
        <end position="2869"/>
    </location>
</feature>
<feature type="domain" description="BPTI/Kunitz inhibitor" evidence="7">
    <location>
        <begin position="2104"/>
        <end position="2154"/>
    </location>
</feature>
<feature type="compositionally biased region" description="Low complexity" evidence="6">
    <location>
        <begin position="1352"/>
        <end position="1471"/>
    </location>
</feature>
<reference evidence="11" key="2">
    <citation type="submission" date="2025-05" db="UniProtKB">
        <authorList>
            <consortium name="EnsemblMetazoa"/>
        </authorList>
    </citation>
    <scope>IDENTIFICATION</scope>
    <source>
        <strain evidence="11">Foshan</strain>
    </source>
</reference>
<protein>
    <recommendedName>
        <fullName evidence="13">Papilin</fullName>
    </recommendedName>
</protein>
<keyword evidence="12" id="KW-1185">Reference proteome</keyword>
<dbReference type="InterPro" id="IPR013273">
    <property type="entry name" value="ADAMTS/ADAMTS-like"/>
</dbReference>
<feature type="domain" description="PLAC" evidence="9">
    <location>
        <begin position="3024"/>
        <end position="3063"/>
    </location>
</feature>
<dbReference type="SMART" id="SM00217">
    <property type="entry name" value="WAP"/>
    <property type="match status" value="1"/>
</dbReference>
<evidence type="ECO:0000313" key="11">
    <source>
        <dbReference type="EnsemblMetazoa" id="AALFPA23_012459.P17861"/>
    </source>
</evidence>
<evidence type="ECO:0000313" key="12">
    <source>
        <dbReference type="Proteomes" id="UP000069940"/>
    </source>
</evidence>
<reference evidence="12" key="1">
    <citation type="journal article" date="2015" name="Proc. Natl. Acad. Sci. U.S.A.">
        <title>Genome sequence of the Asian Tiger mosquito, Aedes albopictus, reveals insights into its biology, genetics, and evolution.</title>
        <authorList>
            <person name="Chen X.G."/>
            <person name="Jiang X."/>
            <person name="Gu J."/>
            <person name="Xu M."/>
            <person name="Wu Y."/>
            <person name="Deng Y."/>
            <person name="Zhang C."/>
            <person name="Bonizzoni M."/>
            <person name="Dermauw W."/>
            <person name="Vontas J."/>
            <person name="Armbruster P."/>
            <person name="Huang X."/>
            <person name="Yang Y."/>
            <person name="Zhang H."/>
            <person name="He W."/>
            <person name="Peng H."/>
            <person name="Liu Y."/>
            <person name="Wu K."/>
            <person name="Chen J."/>
            <person name="Lirakis M."/>
            <person name="Topalis P."/>
            <person name="Van Leeuwen T."/>
            <person name="Hall A.B."/>
            <person name="Jiang X."/>
            <person name="Thorpe C."/>
            <person name="Mueller R.L."/>
            <person name="Sun C."/>
            <person name="Waterhouse R.M."/>
            <person name="Yan G."/>
            <person name="Tu Z.J."/>
            <person name="Fang X."/>
            <person name="James A.A."/>
        </authorList>
    </citation>
    <scope>NUCLEOTIDE SEQUENCE [LARGE SCALE GENOMIC DNA]</scope>
    <source>
        <strain evidence="12">Foshan</strain>
    </source>
</reference>
<dbReference type="InterPro" id="IPR003598">
    <property type="entry name" value="Ig_sub2"/>
</dbReference>
<dbReference type="Gene3D" id="4.10.410.10">
    <property type="entry name" value="Pancreatic trypsin inhibitor Kunitz domain"/>
    <property type="match status" value="9"/>
</dbReference>
<dbReference type="SUPFAM" id="SSF57256">
    <property type="entry name" value="Elafin-like"/>
    <property type="match status" value="1"/>
</dbReference>
<dbReference type="Pfam" id="PF13927">
    <property type="entry name" value="Ig_3"/>
    <property type="match status" value="2"/>
</dbReference>
<dbReference type="CDD" id="cd22639">
    <property type="entry name" value="Kunitz_papilin_lacunin-like"/>
    <property type="match status" value="1"/>
</dbReference>
<dbReference type="PROSITE" id="PS50835">
    <property type="entry name" value="IG_LIKE"/>
    <property type="match status" value="3"/>
</dbReference>
<dbReference type="InterPro" id="IPR003599">
    <property type="entry name" value="Ig_sub"/>
</dbReference>
<dbReference type="PRINTS" id="PR00759">
    <property type="entry name" value="BASICPTASE"/>
</dbReference>
<sequence>MRYLQIAVFIVVYHISLSQSRRFGSELYPPKSYIIPGGDDSPDDQWGPWSSPSKCSRNCGGGVAYQTRECLNTSLLEDGRSQCQGGNRKYFSCNIQDCPKGKLDLRKRQCSKFDSVPFENRTYQWVPYTDAPNPCELNCMPIGERFYYRHKAKVTDGTRCNDDSFDVCVDGTCQAVGCDMMLGSNAKEDKCRICRGDGSGCKTVTGLLDANNLHVGYNDLLLIPAGATNIAISERGPSNNYIAIRNHTGYYHLNGNHRIDFPRAIHFAGSDWHYERRPQGFAAPDKLTCLGPTSESVYLVLLFQDHNVGVNYEYSVPFQSAPVDKPDTYSWTYTPYEPCNASCGGGVQRRNVTCNSRTTLKQVEERLCDAAARLADMRKCALESCSPQWVEGQWTNCSMPCGSEGKQTRDVHCKQGAADKVEDTVCLEQVGNKPATEMECNRGIVCPEWYDSQWAPCNRICGEGEQTRKVTCYRKEKGSITILDDSECVTEKPKERQTCMLQSCEDFDIASSWSEFGFRRHKRQYGSNLYLPESYIIPGGDDSPDDQWGPWSSPSECSRSCGGGVAHQTRECLNTSPDGQPLCRGGSKKYFSCNIQDCPDGELDFRKQQCSEFNDVPFENHRYQWVPYTKAPNPCELNCMPIGERFYYRHKAKVTDGTRCNDDSFDVCVDGTCQAVGCDMMLGSNAKEDKCRTCQGDGSGCKTVTGLLDANNLQVGYNDLLLIPAGATNIAISERGPSNNYLAIRNLTGFYHLNGNYRIDFPRAIHFAGSDWHYERRPQGFAAPDKLTCLGPTSESVYLVLLSQDRNVGVNYEYSVPSQSAPVDEPDTYSWTYTPYEPCSVSCGGGVQHRKVTCNSRTILKQVEEGLCDAAARPAESQKCALESCPPQWVEGQWSNCSMPCGSEGKQTRDVHCEQVTPEGVAEKVEDAVCLEHVGNKPATEQECNRGTVCPEWYVSKWTPCNKLCGEGEQTRKVTCYRKEKGRITVLDDSECVTEKPEEKQTCMLRPCEGVDYIASSWSGCEECGSTMETRTVYCASKSGTVYDNKFCANREMPELKRECKSTPCEYQWFTSQWNKCSAVCGKGVQTRTVVCGVFDGQSLKRADDDYKCDASLRPESERECDGPAECPGQWFTGPWTECSKACGGGFMSRKVLCIANGSVVAETNCKVDTIELSTESCNSEDCTDDEIIPVDATSKPLEQDDYDDEEWCEDEDEDATESPDGVLMVTDDSTLVDGVDLESSQVTTESSLETDEMMLSDATGFETGATDADTSTDVSTIEGSGFDFDVDVRVGEGSGDDEEVTTEAVDASSDASSDAETIASSDSVSDGSTLESLSSLKDTSATSTESSSKDVSGTTVASSETSGSTEGATESSSMGSSTEGVSATGSADTTTEGASASSPSGTTTESSSPSSSSETTDSSSTTESSSSTETSDASSDASTTEASSGTTAGSSVASSEGTTGESSTETSTDLSTDDEVIEDFSTESSTVAAESSTDASDGTDSSDVTDSTGASSSTLQGSSTESSDATTDTEETQSTGPTESTVTEETVSTQEPSSTEAVSTVSSVSDASESSEASTESSTDVSDASTDSSTDVESSTFDIWVRGVDGDEDESSTPYTLTSIISKEQKPRKCKPRPATPLCAKSKFGCCPDDKTKATGPFDEGCPVPETCKETKHGCCPDGVSPAKGSKNRGCPKSECAESLFGCCPDKVTPSEGNDFEGCPVETTTVAGCVISKHGCCADGVTEAKGPNYKGCPGVKEPEEEKPLEQLTEVPVAAGCAESTYGCCPDNVTAATGPNEEGCASCAKEPFGCCPDGKTPAHGWNREGCCLETPYGCCPDNINPARGPSLEGCGCEYSPYGCCPDNKTSARGHDNVGCGCQYAEFGCCPDKETDAEGPDFAGCPCHAFQFGCCPDGVTAAKGPHNHGCHCSYSEFKCCSDGQTPAQGPNFEGCTCATSKYGCCPDGVNEAQGSKFEGCELVPESPQKACVLKKDMGTCHNYTVKYFFDVEYGGCGRFWYGGCDGNKNRFDTAEDCKNVCEMPEGKDRCHLPKITGPCTGYYPMWYYDTDRNTCAQFTYGGCLGNANRFETLEECKGTCVVDDSMPPCDQPMEAGPCNGTFARWYYEKERDACEPFLYGGCKGNKNNYPTESSCNYHCKKPGVHKPSCTLPMEAGSCDGKLARWHFARDDNKCMPFYYTGCGGNHNQFISLDQCEEQCPPKVEKDVCFLPAEIGECQNYTAHWYFDTKESRCRQFYYGGCGGNGNNFADEDACVNRCVQGGEKAPEPVQPDQPPHREHFDSRQCFLEVDSGDRSCQNYERRYHYDRSAGICMEFTYTGCGGNQNNFERYDECESSCGSVEDACTLRPFYGRCDENETRWYYDQRSQRCHTFTFSGCQGNANNFYTEQDCERQCRTEPAPAPEQEREPERQPERPAQPTASVCDEPYEYGTGDNPVIVHVYNKERASCEQNYYSGEGGNGNRFDSQEQCERQCGEYRGVDVCQDAKDSGPCGETIPRYYYDTRTRACHPFNYSGCEGNGNRFATAQECESTCEDKHVENEVDPCESYNEECRQIHCPYGIARSYDPTNDCERCSCEEPCAAVRCPAGTECAVDLQSDYRDGATFVAICRPTSKEGECPRLANATVCQDACRTDADCRSDNKCCQAGCATVCVPPVEPPARPEPSYPTGEPAAPGLETVPEEDLDIKSEEGGVATLRCYATGFPPPSIRWKKGEVVLNTNQGRFVLTSSGDLQIVQLHRTDSGTYVCIADNGVGEPVFREVKLQVNDPVPRDAYIVGDSNATEVVELNEPATLRCPAGGYPKPIVTWWRETFMMPIKLINRDYSLQFTRVRLSDLGSYVCQAYSGAGKGISRTVTLKAYGPVHIPDPVDEKYLRYIVHTRPTHAPTYRPVPPQYPRPTPPVVHTPPPPPVYVPDPAPVSARQELPYGTQFAPNSNITIGCKVDGYPRPTVNWFKDGRIMEPTNRVFIADDHTLHVFGALPSDSGSYKCLARNEHSEAFEENNIRVEGVYIPAGCTDNPFLAKCSLIVEARFCNHKYYARFCCKSCTLAGQLRH</sequence>
<dbReference type="PROSITE" id="PS50900">
    <property type="entry name" value="PLAC"/>
    <property type="match status" value="1"/>
</dbReference>
<feature type="compositionally biased region" description="Low complexity" evidence="6">
    <location>
        <begin position="1264"/>
        <end position="1277"/>
    </location>
</feature>
<dbReference type="InterPro" id="IPR002223">
    <property type="entry name" value="Kunitz_BPTI"/>
</dbReference>
<comment type="subcellular location">
    <subcellularLocation>
        <location evidence="1">Secreted</location>
    </subcellularLocation>
</comment>
<dbReference type="SMART" id="SM00409">
    <property type="entry name" value="IG"/>
    <property type="match status" value="3"/>
</dbReference>
<dbReference type="Pfam" id="PF00014">
    <property type="entry name" value="Kunitz_BPTI"/>
    <property type="match status" value="9"/>
</dbReference>
<dbReference type="InterPro" id="IPR050439">
    <property type="entry name" value="ADAMTS_ADAMTS-like"/>
</dbReference>
<feature type="domain" description="BPTI/Kunitz inhibitor" evidence="7">
    <location>
        <begin position="2223"/>
        <end position="2273"/>
    </location>
</feature>
<evidence type="ECO:0000256" key="6">
    <source>
        <dbReference type="SAM" id="MobiDB-lite"/>
    </source>
</evidence>
<dbReference type="SUPFAM" id="SSF82895">
    <property type="entry name" value="TSP-1 type 1 repeat"/>
    <property type="match status" value="11"/>
</dbReference>
<evidence type="ECO:0000256" key="2">
    <source>
        <dbReference type="ARBA" id="ARBA00022525"/>
    </source>
</evidence>
<dbReference type="PROSITE" id="PS50279">
    <property type="entry name" value="BPTI_KUNITZ_2"/>
    <property type="match status" value="9"/>
</dbReference>
<feature type="compositionally biased region" description="Polar residues" evidence="6">
    <location>
        <begin position="1325"/>
        <end position="1351"/>
    </location>
</feature>
<dbReference type="Pfam" id="PF19236">
    <property type="entry name" value="ADAMTS_CR_3"/>
    <property type="match status" value="2"/>
</dbReference>
<dbReference type="Proteomes" id="UP000069940">
    <property type="component" value="Unassembled WGS sequence"/>
</dbReference>
<keyword evidence="2" id="KW-0964">Secreted</keyword>
<dbReference type="InterPro" id="IPR036383">
    <property type="entry name" value="TSP1_rpt_sf"/>
</dbReference>
<dbReference type="Pfam" id="PF05986">
    <property type="entry name" value="ADAMTS_spacer1"/>
    <property type="match status" value="2"/>
</dbReference>
<dbReference type="Gene3D" id="2.60.40.10">
    <property type="entry name" value="Immunoglobulins"/>
    <property type="match status" value="3"/>
</dbReference>
<feature type="domain" description="BPTI/Kunitz inhibitor" evidence="7">
    <location>
        <begin position="2497"/>
        <end position="2547"/>
    </location>
</feature>
<feature type="domain" description="BPTI/Kunitz inhibitor" evidence="7">
    <location>
        <begin position="2164"/>
        <end position="2214"/>
    </location>
</feature>
<feature type="domain" description="Ig-like" evidence="8">
    <location>
        <begin position="2688"/>
        <end position="2778"/>
    </location>
</feature>
<feature type="region of interest" description="Disordered" evidence="6">
    <location>
        <begin position="1263"/>
        <end position="1615"/>
    </location>
</feature>
<feature type="domain" description="BPTI/Kunitz inhibitor" evidence="7">
    <location>
        <begin position="2438"/>
        <end position="2488"/>
    </location>
</feature>
<feature type="region of interest" description="Disordered" evidence="6">
    <location>
        <begin position="2411"/>
        <end position="2440"/>
    </location>
</feature>
<dbReference type="Pfam" id="PF19030">
    <property type="entry name" value="TSP1_ADAMTS"/>
    <property type="match status" value="9"/>
</dbReference>
<dbReference type="InterPro" id="IPR010294">
    <property type="entry name" value="ADAMTS_spacer1"/>
</dbReference>
<dbReference type="PANTHER" id="PTHR13723">
    <property type="entry name" value="ADAMTS A DISINTEGRIN AND METALLOPROTEASE WITH THROMBOSPONDIN MOTIFS PROTEASE"/>
    <property type="match status" value="1"/>
</dbReference>
<dbReference type="InterPro" id="IPR020901">
    <property type="entry name" value="Prtase_inh_Kunz-CS"/>
</dbReference>
<dbReference type="Pfam" id="PF07679">
    <property type="entry name" value="I-set"/>
    <property type="match status" value="1"/>
</dbReference>
<dbReference type="EnsemblMetazoa" id="AALFPA23_012459.R17861">
    <property type="protein sequence ID" value="AALFPA23_012459.P17861"/>
    <property type="gene ID" value="AALFPA23_012459"/>
</dbReference>
<dbReference type="SUPFAM" id="SSF57362">
    <property type="entry name" value="BPTI-like"/>
    <property type="match status" value="9"/>
</dbReference>
<dbReference type="SMART" id="SM00408">
    <property type="entry name" value="IGc2"/>
    <property type="match status" value="3"/>
</dbReference>
<dbReference type="SMART" id="SM00209">
    <property type="entry name" value="TSP1"/>
    <property type="match status" value="11"/>
</dbReference>
<dbReference type="SMART" id="SM00131">
    <property type="entry name" value="KU"/>
    <property type="match status" value="9"/>
</dbReference>
<keyword evidence="4" id="KW-0677">Repeat</keyword>
<feature type="compositionally biased region" description="Acidic residues" evidence="6">
    <location>
        <begin position="1200"/>
        <end position="1218"/>
    </location>
</feature>
<evidence type="ECO:0000256" key="4">
    <source>
        <dbReference type="ARBA" id="ARBA00022737"/>
    </source>
</evidence>
<dbReference type="PROSITE" id="PS00280">
    <property type="entry name" value="BPTI_KUNITZ_1"/>
    <property type="match status" value="5"/>
</dbReference>
<evidence type="ECO:0000256" key="3">
    <source>
        <dbReference type="ARBA" id="ARBA00022729"/>
    </source>
</evidence>
<proteinExistence type="predicted"/>
<dbReference type="Pfam" id="PF08686">
    <property type="entry name" value="PLAC"/>
    <property type="match status" value="1"/>
</dbReference>
<feature type="compositionally biased region" description="Acidic residues" evidence="6">
    <location>
        <begin position="1472"/>
        <end position="1482"/>
    </location>
</feature>
<dbReference type="InterPro" id="IPR045371">
    <property type="entry name" value="ADAMTS_CR_3"/>
</dbReference>
<dbReference type="PROSITE" id="PS51390">
    <property type="entry name" value="WAP"/>
    <property type="match status" value="1"/>
</dbReference>
<dbReference type="PANTHER" id="PTHR13723:SF281">
    <property type="entry name" value="PAPILIN"/>
    <property type="match status" value="1"/>
</dbReference>
<evidence type="ECO:0000259" key="9">
    <source>
        <dbReference type="PROSITE" id="PS50900"/>
    </source>
</evidence>